<dbReference type="EMBL" id="CADEAL010000389">
    <property type="protein sequence ID" value="CAB1419403.1"/>
    <property type="molecule type" value="Genomic_DNA"/>
</dbReference>
<gene>
    <name evidence="2" type="ORF">PLEPLA_LOCUS7234</name>
</gene>
<evidence type="ECO:0000313" key="2">
    <source>
        <dbReference type="EMBL" id="CAB1419403.1"/>
    </source>
</evidence>
<keyword evidence="3" id="KW-1185">Reference proteome</keyword>
<protein>
    <submittedName>
        <fullName evidence="2">Uncharacterized protein</fullName>
    </submittedName>
</protein>
<feature type="compositionally biased region" description="Gly residues" evidence="1">
    <location>
        <begin position="29"/>
        <end position="40"/>
    </location>
</feature>
<feature type="region of interest" description="Disordered" evidence="1">
    <location>
        <begin position="29"/>
        <end position="68"/>
    </location>
</feature>
<name>A0A9N7YB97_PLEPL</name>
<sequence length="251" mass="25469">MRKGPVPASASLEQKFFLSFNPVISPCGGAGCGGGGGGTPQRGTPLLPPKRDAAPSSSPSPSSPYGCELVQMLVDGGSAGSTERTAGQMAGLRGRAGCALAGPHPHNPSSSSSSSSSTSSSSSSSSSPSPLLLPFSLYYSPSSCHARDSDFHGGGTNDFCLLSSPLLPHSVGQARRSSKEFCLPQVSITPNKSCFLLCSSAGSLVRYSERDDGGQMCRRIEARSPSAAGQCENQPGENMCAAAGSTITSTD</sequence>
<feature type="compositionally biased region" description="Low complexity" evidence="1">
    <location>
        <begin position="55"/>
        <end position="64"/>
    </location>
</feature>
<dbReference type="Proteomes" id="UP001153269">
    <property type="component" value="Unassembled WGS sequence"/>
</dbReference>
<organism evidence="2 3">
    <name type="scientific">Pleuronectes platessa</name>
    <name type="common">European plaice</name>
    <dbReference type="NCBI Taxonomy" id="8262"/>
    <lineage>
        <taxon>Eukaryota</taxon>
        <taxon>Metazoa</taxon>
        <taxon>Chordata</taxon>
        <taxon>Craniata</taxon>
        <taxon>Vertebrata</taxon>
        <taxon>Euteleostomi</taxon>
        <taxon>Actinopterygii</taxon>
        <taxon>Neopterygii</taxon>
        <taxon>Teleostei</taxon>
        <taxon>Neoteleostei</taxon>
        <taxon>Acanthomorphata</taxon>
        <taxon>Carangaria</taxon>
        <taxon>Pleuronectiformes</taxon>
        <taxon>Pleuronectoidei</taxon>
        <taxon>Pleuronectidae</taxon>
        <taxon>Pleuronectes</taxon>
    </lineage>
</organism>
<proteinExistence type="predicted"/>
<accession>A0A9N7YB97</accession>
<dbReference type="AlphaFoldDB" id="A0A9N7YB97"/>
<comment type="caution">
    <text evidence="2">The sequence shown here is derived from an EMBL/GenBank/DDBJ whole genome shotgun (WGS) entry which is preliminary data.</text>
</comment>
<evidence type="ECO:0000256" key="1">
    <source>
        <dbReference type="SAM" id="MobiDB-lite"/>
    </source>
</evidence>
<dbReference type="PROSITE" id="PS51257">
    <property type="entry name" value="PROKAR_LIPOPROTEIN"/>
    <property type="match status" value="1"/>
</dbReference>
<evidence type="ECO:0000313" key="3">
    <source>
        <dbReference type="Proteomes" id="UP001153269"/>
    </source>
</evidence>
<feature type="region of interest" description="Disordered" evidence="1">
    <location>
        <begin position="96"/>
        <end position="129"/>
    </location>
</feature>
<reference evidence="2" key="1">
    <citation type="submission" date="2020-03" db="EMBL/GenBank/DDBJ databases">
        <authorList>
            <person name="Weist P."/>
        </authorList>
    </citation>
    <scope>NUCLEOTIDE SEQUENCE</scope>
</reference>